<protein>
    <submittedName>
        <fullName evidence="7">Magnesium transport protein CorA</fullName>
    </submittedName>
</protein>
<dbReference type="InterPro" id="IPR045861">
    <property type="entry name" value="CorA_cytoplasmic_dom"/>
</dbReference>
<keyword evidence="5 6" id="KW-0472">Membrane</keyword>
<dbReference type="InterPro" id="IPR047199">
    <property type="entry name" value="CorA-like"/>
</dbReference>
<name>A0A378MDW2_LISGR</name>
<dbReference type="SUPFAM" id="SSF143865">
    <property type="entry name" value="CorA soluble domain-like"/>
    <property type="match status" value="1"/>
</dbReference>
<dbReference type="RefSeq" id="WP_003754602.1">
    <property type="nucleotide sequence ID" value="NZ_CABKNG010000001.1"/>
</dbReference>
<keyword evidence="3 6" id="KW-0812">Transmembrane</keyword>
<comment type="similarity">
    <text evidence="2">Belongs to the CorA metal ion transporter (MIT) (TC 1.A.35) family.</text>
</comment>
<feature type="transmembrane region" description="Helical" evidence="6">
    <location>
        <begin position="258"/>
        <end position="278"/>
    </location>
</feature>
<proteinExistence type="inferred from homology"/>
<dbReference type="GO" id="GO:0016020">
    <property type="term" value="C:membrane"/>
    <property type="evidence" value="ECO:0007669"/>
    <property type="project" value="UniProtKB-SubCell"/>
</dbReference>
<dbReference type="EMBL" id="UGPG01000001">
    <property type="protein sequence ID" value="STY44004.1"/>
    <property type="molecule type" value="Genomic_DNA"/>
</dbReference>
<dbReference type="PANTHER" id="PTHR47891">
    <property type="entry name" value="TRANSPORTER-RELATED"/>
    <property type="match status" value="1"/>
</dbReference>
<dbReference type="AlphaFoldDB" id="A0A378MDW2"/>
<dbReference type="GO" id="GO:0046873">
    <property type="term" value="F:metal ion transmembrane transporter activity"/>
    <property type="evidence" value="ECO:0007669"/>
    <property type="project" value="InterPro"/>
</dbReference>
<evidence type="ECO:0000256" key="4">
    <source>
        <dbReference type="ARBA" id="ARBA00022989"/>
    </source>
</evidence>
<evidence type="ECO:0000256" key="1">
    <source>
        <dbReference type="ARBA" id="ARBA00004141"/>
    </source>
</evidence>
<evidence type="ECO:0000256" key="2">
    <source>
        <dbReference type="ARBA" id="ARBA00009765"/>
    </source>
</evidence>
<evidence type="ECO:0000313" key="7">
    <source>
        <dbReference type="EMBL" id="STY44004.1"/>
    </source>
</evidence>
<dbReference type="Pfam" id="PF01544">
    <property type="entry name" value="CorA"/>
    <property type="match status" value="1"/>
</dbReference>
<dbReference type="CDD" id="cd12827">
    <property type="entry name" value="EcCorA_ZntB-like_u2"/>
    <property type="match status" value="1"/>
</dbReference>
<reference evidence="7 8" key="1">
    <citation type="submission" date="2018-06" db="EMBL/GenBank/DDBJ databases">
        <authorList>
            <consortium name="Pathogen Informatics"/>
            <person name="Doyle S."/>
        </authorList>
    </citation>
    <scope>NUCLEOTIDE SEQUENCE [LARGE SCALE GENOMIC DNA]</scope>
    <source>
        <strain evidence="8">NCTC 10815</strain>
    </source>
</reference>
<dbReference type="InterPro" id="IPR002523">
    <property type="entry name" value="MgTranspt_CorA/ZnTranspt_ZntB"/>
</dbReference>
<dbReference type="InterPro" id="IPR045863">
    <property type="entry name" value="CorA_TM1_TM2"/>
</dbReference>
<gene>
    <name evidence="7" type="primary">corA_2</name>
    <name evidence="7" type="ORF">NCTC10815_01313</name>
</gene>
<dbReference type="Gene3D" id="3.30.460.20">
    <property type="entry name" value="CorA soluble domain-like"/>
    <property type="match status" value="1"/>
</dbReference>
<dbReference type="PANTHER" id="PTHR47891:SF2">
    <property type="entry name" value="MAGNESIUM AND COBALT TRANSPORTER"/>
    <property type="match status" value="1"/>
</dbReference>
<comment type="subcellular location">
    <subcellularLocation>
        <location evidence="1">Membrane</location>
        <topology evidence="1">Multi-pass membrane protein</topology>
    </subcellularLocation>
</comment>
<sequence>MLNYYKCSAEKIEHVSKRENSNWIQIENPTNQEMELLAKELTIPKKFLEDALDSEERSRVEQNLSHEDQPYSILIIECPYETKDELGYKLFETMPIGIMLTKDYVITISKKAMPFINDMMQDRLGDFDRSDKWQFMLKLFLGATNYFLKYLNDIIKETNQLEINLKKSMKNEKLYAFMAIQKSLVFFATALQSNKIIVEQLEEKEILHNQELKLLLKEVRIENRQAVTMTETYSNVISGMSDIFSSVISNNLNLVMKFLASVTIILSIPTIISSAYGMNIKLPIAHYDHAFAVLNSLTVVICAILVVLFWKKKYF</sequence>
<dbReference type="SUPFAM" id="SSF144083">
    <property type="entry name" value="Magnesium transport protein CorA, transmembrane region"/>
    <property type="match status" value="1"/>
</dbReference>
<accession>A0A378MDW2</accession>
<feature type="transmembrane region" description="Helical" evidence="6">
    <location>
        <begin position="290"/>
        <end position="310"/>
    </location>
</feature>
<evidence type="ECO:0000256" key="6">
    <source>
        <dbReference type="SAM" id="Phobius"/>
    </source>
</evidence>
<dbReference type="Gene3D" id="1.20.58.340">
    <property type="entry name" value="Magnesium transport protein CorA, transmembrane region"/>
    <property type="match status" value="2"/>
</dbReference>
<organism evidence="7 8">
    <name type="scientific">Listeria grayi</name>
    <name type="common">Listeria murrayi</name>
    <dbReference type="NCBI Taxonomy" id="1641"/>
    <lineage>
        <taxon>Bacteria</taxon>
        <taxon>Bacillati</taxon>
        <taxon>Bacillota</taxon>
        <taxon>Bacilli</taxon>
        <taxon>Bacillales</taxon>
        <taxon>Listeriaceae</taxon>
        <taxon>Listeria</taxon>
    </lineage>
</organism>
<evidence type="ECO:0000313" key="8">
    <source>
        <dbReference type="Proteomes" id="UP000254879"/>
    </source>
</evidence>
<keyword evidence="4 6" id="KW-1133">Transmembrane helix</keyword>
<evidence type="ECO:0000256" key="5">
    <source>
        <dbReference type="ARBA" id="ARBA00023136"/>
    </source>
</evidence>
<dbReference type="Proteomes" id="UP000254879">
    <property type="component" value="Unassembled WGS sequence"/>
</dbReference>
<evidence type="ECO:0000256" key="3">
    <source>
        <dbReference type="ARBA" id="ARBA00022692"/>
    </source>
</evidence>